<sequence>MHLINHGIRSSLVEKVKLEMEDFFNLPMTEKKKFWQTPEHMEGFGQAFVLSEDQKLDWCDIFYMIALPKHSRMPHLFSQLPLPFRSLLRKDEGCSYGYSWAFGKSIGDRRSGNKGII</sequence>
<organism evidence="5 6">
    <name type="scientific">Vigna mungo</name>
    <name type="common">Black gram</name>
    <name type="synonym">Phaseolus mungo</name>
    <dbReference type="NCBI Taxonomy" id="3915"/>
    <lineage>
        <taxon>Eukaryota</taxon>
        <taxon>Viridiplantae</taxon>
        <taxon>Streptophyta</taxon>
        <taxon>Embryophyta</taxon>
        <taxon>Tracheophyta</taxon>
        <taxon>Spermatophyta</taxon>
        <taxon>Magnoliopsida</taxon>
        <taxon>eudicotyledons</taxon>
        <taxon>Gunneridae</taxon>
        <taxon>Pentapetalae</taxon>
        <taxon>rosids</taxon>
        <taxon>fabids</taxon>
        <taxon>Fabales</taxon>
        <taxon>Fabaceae</taxon>
        <taxon>Papilionoideae</taxon>
        <taxon>50 kb inversion clade</taxon>
        <taxon>NPAAA clade</taxon>
        <taxon>indigoferoid/millettioid clade</taxon>
        <taxon>Phaseoleae</taxon>
        <taxon>Vigna</taxon>
    </lineage>
</organism>
<dbReference type="AlphaFoldDB" id="A0AAQ3N1D6"/>
<dbReference type="Proteomes" id="UP001374535">
    <property type="component" value="Chromosome 8"/>
</dbReference>
<dbReference type="InterPro" id="IPR027443">
    <property type="entry name" value="IPNS-like_sf"/>
</dbReference>
<evidence type="ECO:0000256" key="1">
    <source>
        <dbReference type="ARBA" id="ARBA00022723"/>
    </source>
</evidence>
<evidence type="ECO:0000256" key="3">
    <source>
        <dbReference type="ARBA" id="ARBA00023004"/>
    </source>
</evidence>
<feature type="domain" description="Non-haem dioxygenase N-terminal" evidence="4">
    <location>
        <begin position="2"/>
        <end position="70"/>
    </location>
</feature>
<keyword evidence="1" id="KW-0479">Metal-binding</keyword>
<keyword evidence="6" id="KW-1185">Reference proteome</keyword>
<evidence type="ECO:0000313" key="5">
    <source>
        <dbReference type="EMBL" id="WVZ00680.1"/>
    </source>
</evidence>
<dbReference type="InterPro" id="IPR050295">
    <property type="entry name" value="Plant_2OG-oxidoreductases"/>
</dbReference>
<keyword evidence="3" id="KW-0408">Iron</keyword>
<evidence type="ECO:0000313" key="6">
    <source>
        <dbReference type="Proteomes" id="UP001374535"/>
    </source>
</evidence>
<keyword evidence="2" id="KW-0847">Vitamin C</keyword>
<dbReference type="SUPFAM" id="SSF51197">
    <property type="entry name" value="Clavaminate synthase-like"/>
    <property type="match status" value="1"/>
</dbReference>
<dbReference type="Pfam" id="PF14226">
    <property type="entry name" value="DIOX_N"/>
    <property type="match status" value="1"/>
</dbReference>
<dbReference type="EMBL" id="CP144693">
    <property type="protein sequence ID" value="WVZ00680.1"/>
    <property type="molecule type" value="Genomic_DNA"/>
</dbReference>
<dbReference type="GO" id="GO:0031418">
    <property type="term" value="F:L-ascorbic acid binding"/>
    <property type="evidence" value="ECO:0007669"/>
    <property type="project" value="UniProtKB-KW"/>
</dbReference>
<reference evidence="5 6" key="1">
    <citation type="journal article" date="2023" name="Life. Sci Alliance">
        <title>Evolutionary insights into 3D genome organization and epigenetic landscape of Vigna mungo.</title>
        <authorList>
            <person name="Junaid A."/>
            <person name="Singh B."/>
            <person name="Bhatia S."/>
        </authorList>
    </citation>
    <scope>NUCLEOTIDE SEQUENCE [LARGE SCALE GENOMIC DNA]</scope>
    <source>
        <strain evidence="5">Urdbean</strain>
    </source>
</reference>
<proteinExistence type="predicted"/>
<name>A0AAQ3N1D6_VIGMU</name>
<dbReference type="InterPro" id="IPR026992">
    <property type="entry name" value="DIOX_N"/>
</dbReference>
<evidence type="ECO:0000256" key="2">
    <source>
        <dbReference type="ARBA" id="ARBA00022896"/>
    </source>
</evidence>
<evidence type="ECO:0000259" key="4">
    <source>
        <dbReference type="Pfam" id="PF14226"/>
    </source>
</evidence>
<gene>
    <name evidence="5" type="ORF">V8G54_026749</name>
</gene>
<protein>
    <recommendedName>
        <fullName evidence="4">Non-haem dioxygenase N-terminal domain-containing protein</fullName>
    </recommendedName>
</protein>
<dbReference type="GO" id="GO:0046872">
    <property type="term" value="F:metal ion binding"/>
    <property type="evidence" value="ECO:0007669"/>
    <property type="project" value="UniProtKB-KW"/>
</dbReference>
<dbReference type="Gene3D" id="2.60.120.330">
    <property type="entry name" value="B-lactam Antibiotic, Isopenicillin N Synthase, Chain"/>
    <property type="match status" value="1"/>
</dbReference>
<accession>A0AAQ3N1D6</accession>
<dbReference type="PANTHER" id="PTHR47991">
    <property type="entry name" value="OXOGLUTARATE/IRON-DEPENDENT DIOXYGENASE"/>
    <property type="match status" value="1"/>
</dbReference>